<evidence type="ECO:0000313" key="18">
    <source>
        <dbReference type="EMBL" id="WEK40484.1"/>
    </source>
</evidence>
<sequence length="769" mass="83476">MTILAGAASGLALLPAAPSWAQVAPPSAHHVEDIVVTGRRVSEATVAIGADRVANTISITREALLSAPAGVSGLKMLEGLPGFNVQANDALGLYEFGNSVSVRAFNFQQIGFVLDGAPTGRSDQFGGSPIFRYVENENLDRVTASQGAGDVTQPSYSSLGPIVQYVTIAPATEFGVTATATVGSDDLKRGFVRVDTGEHGGFSGYASFSDFSADLWRGPGDINRQHAEGKLRYQADSGAELTLGVVWNDYFDYDAPAVTKAQYAGATGDAFGRKGRDFAYLDHVPVLGQTTAGVVYSNPLYNQYFKQAINSRNDILYRLSGVLPVGEALRFEATAYYEDKEGYGVSPEDYATSLTNHNNQRPILAGLVAPRGLQYGLSTVDGERKGLVARAIWDLGPHRITGGVWVETDDYHRTQARYNQVDGNPDGAVLLNEPVHRQRDFVSTRETTQLFLQDVISLLDDRLKIEVGVKALDIDYTISGYRNPADYINSRQPTISDNWKDSFLPNIGLVWNLSRNEQVFASYAENLALPRGADDVFALASPSARTPQAEVSKNWELGLRSNRPTFNAALALYRTVFDNRLQSYALVTPGSATTETFFQNVGEVEAQGAEFSGLWKPEWTGGKAYFNLNASYNRVEFQDDIPGFIAVTGAALPIAGNTVPDSPEWIIQGGVTVEPTSWLVANVSARHIGERFSNFTNTEKTRAYTVVNAYLDFGGDWSIGPARGVKLRLNVDNLLDEDYLGTVNITVSTAATYRPAPPRTIQLSLTANF</sequence>
<proteinExistence type="inferred from homology"/>
<accession>A0AAJ5X1U8</accession>
<evidence type="ECO:0000259" key="17">
    <source>
        <dbReference type="Pfam" id="PF07715"/>
    </source>
</evidence>
<dbReference type="PANTHER" id="PTHR32552">
    <property type="entry name" value="FERRICHROME IRON RECEPTOR-RELATED"/>
    <property type="match status" value="1"/>
</dbReference>
<dbReference type="InterPro" id="IPR000531">
    <property type="entry name" value="Beta-barrel_TonB"/>
</dbReference>
<keyword evidence="9 14" id="KW-0798">TonB box</keyword>
<dbReference type="Gene3D" id="2.40.170.20">
    <property type="entry name" value="TonB-dependent receptor, beta-barrel domain"/>
    <property type="match status" value="1"/>
</dbReference>
<dbReference type="InterPro" id="IPR037066">
    <property type="entry name" value="Plug_dom_sf"/>
</dbReference>
<keyword evidence="6 15" id="KW-0732">Signal</keyword>
<dbReference type="InterPro" id="IPR039426">
    <property type="entry name" value="TonB-dep_rcpt-like"/>
</dbReference>
<comment type="similarity">
    <text evidence="12 14">Belongs to the TonB-dependent receptor family.</text>
</comment>
<keyword evidence="5 12" id="KW-0812">Transmembrane</keyword>
<evidence type="ECO:0000256" key="10">
    <source>
        <dbReference type="ARBA" id="ARBA00023136"/>
    </source>
</evidence>
<keyword evidence="18" id="KW-0675">Receptor</keyword>
<feature type="domain" description="TonB-dependent receptor-like beta-barrel" evidence="16">
    <location>
        <begin position="268"/>
        <end position="734"/>
    </location>
</feature>
<evidence type="ECO:0000256" key="13">
    <source>
        <dbReference type="PROSITE-ProRule" id="PRU10144"/>
    </source>
</evidence>
<feature type="chain" id="PRO_5042592014" evidence="15">
    <location>
        <begin position="22"/>
        <end position="769"/>
    </location>
</feature>
<name>A0AAJ5X1U8_9CAUL</name>
<dbReference type="AlphaFoldDB" id="A0AAJ5X1U8"/>
<evidence type="ECO:0000256" key="7">
    <source>
        <dbReference type="ARBA" id="ARBA00023004"/>
    </source>
</evidence>
<keyword evidence="2 12" id="KW-0813">Transport</keyword>
<evidence type="ECO:0000256" key="8">
    <source>
        <dbReference type="ARBA" id="ARBA00023065"/>
    </source>
</evidence>
<organism evidence="18 19">
    <name type="scientific">Candidatus Brevundimonas colombiensis</name>
    <dbReference type="NCBI Taxonomy" id="3121376"/>
    <lineage>
        <taxon>Bacteria</taxon>
        <taxon>Pseudomonadati</taxon>
        <taxon>Pseudomonadota</taxon>
        <taxon>Alphaproteobacteria</taxon>
        <taxon>Caulobacterales</taxon>
        <taxon>Caulobacteraceae</taxon>
        <taxon>Brevundimonas</taxon>
    </lineage>
</organism>
<evidence type="ECO:0000256" key="11">
    <source>
        <dbReference type="ARBA" id="ARBA00023237"/>
    </source>
</evidence>
<feature type="domain" description="TonB-dependent receptor plug" evidence="17">
    <location>
        <begin position="56"/>
        <end position="152"/>
    </location>
</feature>
<evidence type="ECO:0000256" key="14">
    <source>
        <dbReference type="RuleBase" id="RU003357"/>
    </source>
</evidence>
<feature type="short sequence motif" description="TonB C-terminal box" evidence="13">
    <location>
        <begin position="752"/>
        <end position="769"/>
    </location>
</feature>
<dbReference type="Pfam" id="PF07715">
    <property type="entry name" value="Plug"/>
    <property type="match status" value="1"/>
</dbReference>
<dbReference type="Pfam" id="PF00593">
    <property type="entry name" value="TonB_dep_Rec_b-barrel"/>
    <property type="match status" value="1"/>
</dbReference>
<dbReference type="PANTHER" id="PTHR32552:SF89">
    <property type="entry name" value="CATECHOLATE SIDEROPHORE RECEPTOR FIU"/>
    <property type="match status" value="1"/>
</dbReference>
<dbReference type="PROSITE" id="PS01156">
    <property type="entry name" value="TONB_DEPENDENT_REC_2"/>
    <property type="match status" value="1"/>
</dbReference>
<dbReference type="SUPFAM" id="SSF56935">
    <property type="entry name" value="Porins"/>
    <property type="match status" value="1"/>
</dbReference>
<evidence type="ECO:0000256" key="4">
    <source>
        <dbReference type="ARBA" id="ARBA00022496"/>
    </source>
</evidence>
<keyword evidence="4" id="KW-0410">Iron transport</keyword>
<evidence type="ECO:0000256" key="6">
    <source>
        <dbReference type="ARBA" id="ARBA00022729"/>
    </source>
</evidence>
<keyword evidence="10 12" id="KW-0472">Membrane</keyword>
<dbReference type="InterPro" id="IPR036942">
    <property type="entry name" value="Beta-barrel_TonB_sf"/>
</dbReference>
<evidence type="ECO:0000256" key="1">
    <source>
        <dbReference type="ARBA" id="ARBA00004571"/>
    </source>
</evidence>
<dbReference type="EMBL" id="CP119326">
    <property type="protein sequence ID" value="WEK40484.1"/>
    <property type="molecule type" value="Genomic_DNA"/>
</dbReference>
<evidence type="ECO:0000259" key="16">
    <source>
        <dbReference type="Pfam" id="PF00593"/>
    </source>
</evidence>
<dbReference type="PROSITE" id="PS52016">
    <property type="entry name" value="TONB_DEPENDENT_REC_3"/>
    <property type="match status" value="1"/>
</dbReference>
<evidence type="ECO:0000256" key="5">
    <source>
        <dbReference type="ARBA" id="ARBA00022692"/>
    </source>
</evidence>
<evidence type="ECO:0000313" key="19">
    <source>
        <dbReference type="Proteomes" id="UP001213664"/>
    </source>
</evidence>
<dbReference type="Proteomes" id="UP001213664">
    <property type="component" value="Chromosome"/>
</dbReference>
<evidence type="ECO:0000256" key="3">
    <source>
        <dbReference type="ARBA" id="ARBA00022452"/>
    </source>
</evidence>
<comment type="subcellular location">
    <subcellularLocation>
        <location evidence="1 12">Cell outer membrane</location>
        <topology evidence="1 12">Multi-pass membrane protein</topology>
    </subcellularLocation>
</comment>
<dbReference type="GO" id="GO:0015344">
    <property type="term" value="F:siderophore uptake transmembrane transporter activity"/>
    <property type="evidence" value="ECO:0007669"/>
    <property type="project" value="TreeGrafter"/>
</dbReference>
<evidence type="ECO:0000256" key="2">
    <source>
        <dbReference type="ARBA" id="ARBA00022448"/>
    </source>
</evidence>
<evidence type="ECO:0000256" key="12">
    <source>
        <dbReference type="PROSITE-ProRule" id="PRU01360"/>
    </source>
</evidence>
<feature type="signal peptide" evidence="15">
    <location>
        <begin position="1"/>
        <end position="21"/>
    </location>
</feature>
<keyword evidence="11 12" id="KW-0998">Cell outer membrane</keyword>
<evidence type="ECO:0000256" key="9">
    <source>
        <dbReference type="ARBA" id="ARBA00023077"/>
    </source>
</evidence>
<protein>
    <submittedName>
        <fullName evidence="18">TonB-dependent receptor</fullName>
    </submittedName>
</protein>
<keyword evidence="8" id="KW-0406">Ion transport</keyword>
<keyword evidence="3 12" id="KW-1134">Transmembrane beta strand</keyword>
<evidence type="ECO:0000256" key="15">
    <source>
        <dbReference type="SAM" id="SignalP"/>
    </source>
</evidence>
<dbReference type="Gene3D" id="2.170.130.10">
    <property type="entry name" value="TonB-dependent receptor, plug domain"/>
    <property type="match status" value="1"/>
</dbReference>
<dbReference type="GO" id="GO:0009279">
    <property type="term" value="C:cell outer membrane"/>
    <property type="evidence" value="ECO:0007669"/>
    <property type="project" value="UniProtKB-SubCell"/>
</dbReference>
<dbReference type="InterPro" id="IPR012910">
    <property type="entry name" value="Plug_dom"/>
</dbReference>
<dbReference type="InterPro" id="IPR010917">
    <property type="entry name" value="TonB_rcpt_CS"/>
</dbReference>
<reference evidence="18" key="1">
    <citation type="submission" date="2023-03" db="EMBL/GenBank/DDBJ databases">
        <title>Andean soil-derived lignocellulolytic bacterial consortium as a source of novel taxa and putative plastic-active enzymes.</title>
        <authorList>
            <person name="Diaz-Garcia L."/>
            <person name="Chuvochina M."/>
            <person name="Feuerriegel G."/>
            <person name="Bunk B."/>
            <person name="Sproer C."/>
            <person name="Streit W.R."/>
            <person name="Rodriguez L.M."/>
            <person name="Overmann J."/>
            <person name="Jimenez D.J."/>
        </authorList>
    </citation>
    <scope>NUCLEOTIDE SEQUENCE</scope>
    <source>
        <strain evidence="18">MAG 833</strain>
    </source>
</reference>
<keyword evidence="7" id="KW-0408">Iron</keyword>
<gene>
    <name evidence="18" type="ORF">P0Y50_02425</name>
</gene>